<protein>
    <submittedName>
        <fullName evidence="1">Uncharacterized protein</fullName>
    </submittedName>
</protein>
<keyword evidence="2" id="KW-1185">Reference proteome</keyword>
<organism evidence="1 2">
    <name type="scientific">Lophium mytilinum</name>
    <dbReference type="NCBI Taxonomy" id="390894"/>
    <lineage>
        <taxon>Eukaryota</taxon>
        <taxon>Fungi</taxon>
        <taxon>Dikarya</taxon>
        <taxon>Ascomycota</taxon>
        <taxon>Pezizomycotina</taxon>
        <taxon>Dothideomycetes</taxon>
        <taxon>Pleosporomycetidae</taxon>
        <taxon>Mytilinidiales</taxon>
        <taxon>Mytilinidiaceae</taxon>
        <taxon>Lophium</taxon>
    </lineage>
</organism>
<evidence type="ECO:0000313" key="1">
    <source>
        <dbReference type="EMBL" id="KAF2498668.1"/>
    </source>
</evidence>
<dbReference type="Proteomes" id="UP000799750">
    <property type="component" value="Unassembled WGS sequence"/>
</dbReference>
<evidence type="ECO:0000313" key="2">
    <source>
        <dbReference type="Proteomes" id="UP000799750"/>
    </source>
</evidence>
<proteinExistence type="predicted"/>
<name>A0A6A6R1K7_9PEZI</name>
<dbReference type="AlphaFoldDB" id="A0A6A6R1K7"/>
<reference evidence="1" key="1">
    <citation type="journal article" date="2020" name="Stud. Mycol.">
        <title>101 Dothideomycetes genomes: a test case for predicting lifestyles and emergence of pathogens.</title>
        <authorList>
            <person name="Haridas S."/>
            <person name="Albert R."/>
            <person name="Binder M."/>
            <person name="Bloem J."/>
            <person name="Labutti K."/>
            <person name="Salamov A."/>
            <person name="Andreopoulos B."/>
            <person name="Baker S."/>
            <person name="Barry K."/>
            <person name="Bills G."/>
            <person name="Bluhm B."/>
            <person name="Cannon C."/>
            <person name="Castanera R."/>
            <person name="Culley D."/>
            <person name="Daum C."/>
            <person name="Ezra D."/>
            <person name="Gonzalez J."/>
            <person name="Henrissat B."/>
            <person name="Kuo A."/>
            <person name="Liang C."/>
            <person name="Lipzen A."/>
            <person name="Lutzoni F."/>
            <person name="Magnuson J."/>
            <person name="Mondo S."/>
            <person name="Nolan M."/>
            <person name="Ohm R."/>
            <person name="Pangilinan J."/>
            <person name="Park H.-J."/>
            <person name="Ramirez L."/>
            <person name="Alfaro M."/>
            <person name="Sun H."/>
            <person name="Tritt A."/>
            <person name="Yoshinaga Y."/>
            <person name="Zwiers L.-H."/>
            <person name="Turgeon B."/>
            <person name="Goodwin S."/>
            <person name="Spatafora J."/>
            <person name="Crous P."/>
            <person name="Grigoriev I."/>
        </authorList>
    </citation>
    <scope>NUCLEOTIDE SEQUENCE</scope>
    <source>
        <strain evidence="1">CBS 269.34</strain>
    </source>
</reference>
<sequence length="219" mass="24506">MTCPPPRPLTRRAVAPQRLAVLCCALLLRFALLPTLALPLCSIPRFPARRVYSLRLVCGRFAHAGHWTFKSRRSAPMLPVSRLLSSARSAGPSGSWIAAWPARCPASFGMPKATGGMRELWLDRSPVTGRRRVVQGRGRRQRRYHNRPTKHHRVVRVADFLLPARQCSFVVCLPGLAVESAWRVRVRPPLLCSPHVTTLLAALQCPLSVFVPHHDSLQR</sequence>
<gene>
    <name evidence="1" type="ORF">BU16DRAFT_302035</name>
</gene>
<accession>A0A6A6R1K7</accession>
<dbReference type="EMBL" id="MU004185">
    <property type="protein sequence ID" value="KAF2498668.1"/>
    <property type="molecule type" value="Genomic_DNA"/>
</dbReference>